<organism evidence="1 2">
    <name type="scientific">Trinickia dinghuensis</name>
    <dbReference type="NCBI Taxonomy" id="2291023"/>
    <lineage>
        <taxon>Bacteria</taxon>
        <taxon>Pseudomonadati</taxon>
        <taxon>Pseudomonadota</taxon>
        <taxon>Betaproteobacteria</taxon>
        <taxon>Burkholderiales</taxon>
        <taxon>Burkholderiaceae</taxon>
        <taxon>Trinickia</taxon>
    </lineage>
</organism>
<accession>A0A3D8JUY9</accession>
<keyword evidence="2" id="KW-1185">Reference proteome</keyword>
<reference evidence="1 2" key="1">
    <citation type="submission" date="2018-08" db="EMBL/GenBank/DDBJ databases">
        <title>Paraburkholderia sp. DHOM06 isolated from forest soil.</title>
        <authorList>
            <person name="Gao Z.-H."/>
            <person name="Qiu L.-H."/>
        </authorList>
    </citation>
    <scope>NUCLEOTIDE SEQUENCE [LARGE SCALE GENOMIC DNA]</scope>
    <source>
        <strain evidence="1 2">DHOM06</strain>
    </source>
</reference>
<dbReference type="AlphaFoldDB" id="A0A3D8JUY9"/>
<dbReference type="RefSeq" id="WP_115535340.1">
    <property type="nucleotide sequence ID" value="NZ_QRGA01000011.1"/>
</dbReference>
<name>A0A3D8JUY9_9BURK</name>
<proteinExistence type="predicted"/>
<protein>
    <submittedName>
        <fullName evidence="1">Uncharacterized protein</fullName>
    </submittedName>
</protein>
<evidence type="ECO:0000313" key="1">
    <source>
        <dbReference type="EMBL" id="RDU96943.1"/>
    </source>
</evidence>
<dbReference type="Proteomes" id="UP000256838">
    <property type="component" value="Unassembled WGS sequence"/>
</dbReference>
<gene>
    <name evidence="1" type="ORF">DWV00_19985</name>
</gene>
<sequence length="66" mass="7303">MTKVLEQYAAYTAAQGRAAQWAAQAGVAFAFEKRKIDAEHALSHVEGHVRTELINALRNLGQQLRP</sequence>
<dbReference type="EMBL" id="QRGA01000011">
    <property type="protein sequence ID" value="RDU96943.1"/>
    <property type="molecule type" value="Genomic_DNA"/>
</dbReference>
<comment type="caution">
    <text evidence="1">The sequence shown here is derived from an EMBL/GenBank/DDBJ whole genome shotgun (WGS) entry which is preliminary data.</text>
</comment>
<evidence type="ECO:0000313" key="2">
    <source>
        <dbReference type="Proteomes" id="UP000256838"/>
    </source>
</evidence>
<dbReference type="OrthoDB" id="9135776at2"/>